<sequence length="95" mass="11069">MMTRAEYEKLKDFPKDKLIDIIKEEDRLIRIISECCVDADKDGNCEYAVHKIKTYLCDIYNTINCAVEAYADALEEDYNDKTPVLCDDDEMDTPF</sequence>
<proteinExistence type="predicted"/>
<dbReference type="EMBL" id="BK015488">
    <property type="protein sequence ID" value="DAE09434.1"/>
    <property type="molecule type" value="Genomic_DNA"/>
</dbReference>
<reference evidence="1" key="1">
    <citation type="journal article" date="2021" name="Proc. Natl. Acad. Sci. U.S.A.">
        <title>A Catalog of Tens of Thousands of Viruses from Human Metagenomes Reveals Hidden Associations with Chronic Diseases.</title>
        <authorList>
            <person name="Tisza M.J."/>
            <person name="Buck C.B."/>
        </authorList>
    </citation>
    <scope>NUCLEOTIDE SEQUENCE</scope>
    <source>
        <strain evidence="1">Ct96x5</strain>
    </source>
</reference>
<name>A0A8S5PRD1_9CAUD</name>
<organism evidence="1">
    <name type="scientific">Siphoviridae sp. ct96x5</name>
    <dbReference type="NCBI Taxonomy" id="2825367"/>
    <lineage>
        <taxon>Viruses</taxon>
        <taxon>Duplodnaviria</taxon>
        <taxon>Heunggongvirae</taxon>
        <taxon>Uroviricota</taxon>
        <taxon>Caudoviricetes</taxon>
    </lineage>
</organism>
<protein>
    <submittedName>
        <fullName evidence="1">Uncharacterized protein</fullName>
    </submittedName>
</protein>
<accession>A0A8S5PRD1</accession>
<evidence type="ECO:0000313" key="1">
    <source>
        <dbReference type="EMBL" id="DAE09434.1"/>
    </source>
</evidence>